<dbReference type="Gene3D" id="3.90.1640.30">
    <property type="match status" value="1"/>
</dbReference>
<evidence type="ECO:0000256" key="1">
    <source>
        <dbReference type="ARBA" id="ARBA00005915"/>
    </source>
</evidence>
<protein>
    <recommendedName>
        <fullName evidence="2">Single-stranded-DNA-specific exonuclease RecJ</fullName>
    </recommendedName>
</protein>
<dbReference type="Gene3D" id="3.10.310.30">
    <property type="match status" value="1"/>
</dbReference>
<dbReference type="Proteomes" id="UP000030889">
    <property type="component" value="Unassembled WGS sequence"/>
</dbReference>
<name>A0ABR4YLD5_9BACT</name>
<evidence type="ECO:0000256" key="5">
    <source>
        <dbReference type="ARBA" id="ARBA00022839"/>
    </source>
</evidence>
<dbReference type="Pfam" id="PF01368">
    <property type="entry name" value="DHH"/>
    <property type="match status" value="1"/>
</dbReference>
<evidence type="ECO:0000259" key="8">
    <source>
        <dbReference type="Pfam" id="PF17768"/>
    </source>
</evidence>
<evidence type="ECO:0000313" key="9">
    <source>
        <dbReference type="EMBL" id="KHE43070.1"/>
    </source>
</evidence>
<dbReference type="SUPFAM" id="SSF64182">
    <property type="entry name" value="DHH phosphoesterases"/>
    <property type="match status" value="1"/>
</dbReference>
<comment type="similarity">
    <text evidence="1">Belongs to the RecJ family.</text>
</comment>
<evidence type="ECO:0000256" key="4">
    <source>
        <dbReference type="ARBA" id="ARBA00022801"/>
    </source>
</evidence>
<dbReference type="EMBL" id="JRGF01000001">
    <property type="protein sequence ID" value="KHE43070.1"/>
    <property type="molecule type" value="Genomic_DNA"/>
</dbReference>
<comment type="caution">
    <text evidence="9">The sequence shown here is derived from an EMBL/GenBank/DDBJ whole genome shotgun (WGS) entry which is preliminary data.</text>
</comment>
<dbReference type="InterPro" id="IPR041122">
    <property type="entry name" value="RecJ_OB"/>
</dbReference>
<dbReference type="InterPro" id="IPR003156">
    <property type="entry name" value="DHHA1_dom"/>
</dbReference>
<sequence>MDELATATGIPRVLANLLVQRGIDTYDEVSRFFSPKLSDLHDPFLMKDMEKAVRRVDEAVTRGQKIMVYGDYDVDGTTAVALVYIFLRQMGMEELLFYIPDRYTEGYGISKLGVDYAKKNGVDLIIALDCGIKAVEKVAYANQLGIDFIICDHHLPGEEIPAAVAVLDPKQPGDDYPFDELSGCGVGFKLVQGYCQYKGIPFESIVGLLDLVVVSTAADIVPLVGENRILAHYGLKKLNEKPRKGLQSIIKICGLEGHKITIDDIVFKIGPRINAAGRMAVDREEDMSAPSGGHAAVNLLVERNEDLADEFGIFIDSSNQARKSIDRSVTQEAHDYIRSHPEYAMMKSTVIYNPKWMKGIVGIVASRLIETYYRPTVVLTMSNGFVTGSARSVPGFDLYQAVESCADLLENFGGHMYAAGLTMKPENIEAFMHRFNEYVEQNIDPNMLIPQVEIDSELLFSDITPSFRATLEAFQPFGPGNTAPVFVTRGVSNRGDAKLVGAEKEHLRMDLTQKQKPNTTIAAIAFQQPAYLEWIRSGRPVDVCYTVVENHYRGKTTPQLRIKDIKIVR</sequence>
<dbReference type="PANTHER" id="PTHR30255:SF2">
    <property type="entry name" value="SINGLE-STRANDED-DNA-SPECIFIC EXONUCLEASE RECJ"/>
    <property type="match status" value="1"/>
</dbReference>
<dbReference type="NCBIfam" id="TIGR00644">
    <property type="entry name" value="recJ"/>
    <property type="match status" value="1"/>
</dbReference>
<evidence type="ECO:0000256" key="3">
    <source>
        <dbReference type="ARBA" id="ARBA00022722"/>
    </source>
</evidence>
<organism evidence="9 10">
    <name type="scientific">Alistipes inops</name>
    <dbReference type="NCBI Taxonomy" id="1501391"/>
    <lineage>
        <taxon>Bacteria</taxon>
        <taxon>Pseudomonadati</taxon>
        <taxon>Bacteroidota</taxon>
        <taxon>Bacteroidia</taxon>
        <taxon>Bacteroidales</taxon>
        <taxon>Rikenellaceae</taxon>
        <taxon>Alistipes</taxon>
    </lineage>
</organism>
<keyword evidence="5" id="KW-0269">Exonuclease</keyword>
<dbReference type="InterPro" id="IPR038763">
    <property type="entry name" value="DHH_sf"/>
</dbReference>
<reference evidence="9 10" key="1">
    <citation type="submission" date="2014-09" db="EMBL/GenBank/DDBJ databases">
        <title>Alistipes sp. 627, sp. nov., a novel member of the family Rikenellaceae isolated from human faeces.</title>
        <authorList>
            <person name="Shkoporov A.N."/>
            <person name="Chaplin A.V."/>
            <person name="Motuzova O.V."/>
            <person name="Kafarskaia L.I."/>
            <person name="Khokhlova E.V."/>
            <person name="Efimov B.A."/>
        </authorList>
    </citation>
    <scope>NUCLEOTIDE SEQUENCE [LARGE SCALE GENOMIC DNA]</scope>
    <source>
        <strain evidence="9 10">627</strain>
    </source>
</reference>
<proteinExistence type="inferred from homology"/>
<keyword evidence="10" id="KW-1185">Reference proteome</keyword>
<evidence type="ECO:0000259" key="6">
    <source>
        <dbReference type="Pfam" id="PF01368"/>
    </source>
</evidence>
<feature type="domain" description="DHHA1" evidence="7">
    <location>
        <begin position="352"/>
        <end position="440"/>
    </location>
</feature>
<keyword evidence="4" id="KW-0378">Hydrolase</keyword>
<dbReference type="Pfam" id="PF17768">
    <property type="entry name" value="RecJ_OB"/>
    <property type="match status" value="1"/>
</dbReference>
<dbReference type="InterPro" id="IPR001667">
    <property type="entry name" value="DDH_dom"/>
</dbReference>
<dbReference type="PANTHER" id="PTHR30255">
    <property type="entry name" value="SINGLE-STRANDED-DNA-SPECIFIC EXONUCLEASE RECJ"/>
    <property type="match status" value="1"/>
</dbReference>
<accession>A0ABR4YLD5</accession>
<dbReference type="Pfam" id="PF02272">
    <property type="entry name" value="DHHA1"/>
    <property type="match status" value="1"/>
</dbReference>
<keyword evidence="3" id="KW-0540">Nuclease</keyword>
<evidence type="ECO:0000313" key="10">
    <source>
        <dbReference type="Proteomes" id="UP000030889"/>
    </source>
</evidence>
<gene>
    <name evidence="9" type="ORF">LG35_01075</name>
</gene>
<evidence type="ECO:0000259" key="7">
    <source>
        <dbReference type="Pfam" id="PF02272"/>
    </source>
</evidence>
<dbReference type="InterPro" id="IPR051673">
    <property type="entry name" value="SSDNA_exonuclease_RecJ"/>
</dbReference>
<evidence type="ECO:0000256" key="2">
    <source>
        <dbReference type="ARBA" id="ARBA00019841"/>
    </source>
</evidence>
<dbReference type="InterPro" id="IPR004610">
    <property type="entry name" value="RecJ"/>
</dbReference>
<feature type="domain" description="RecJ OB" evidence="8">
    <location>
        <begin position="454"/>
        <end position="564"/>
    </location>
</feature>
<feature type="domain" description="DDH" evidence="6">
    <location>
        <begin position="65"/>
        <end position="213"/>
    </location>
</feature>